<sequence>MSHDAPADASPSPLMLGVSGMRGIVGGSLTEAVVARYAAAVGRWLAGERGTDRPLVVVGRDSRPSGAAFEEAAVRGLHAAGCRVRRVGILSTPGVAVALQAAGADGGLVLTASHNPSPWNGVKPLRHDGVAPPPDAVAGIVADFHGAAAPAADAAGEDVRDGGAAQRHVDAVLATVPANERAAVRAAGFRVVVDCVAGAGGAEAALLLAALGVEAELLHREPTGDFPHDPEPVAANLTGLCEAVREGGAAAGFALDPDADRLALVDAGGRFVGEEYTLVIGAMALLEPGGAVAANLSTSRMIDHVAEAVGGRVVRSPVGEANVAAAMRREGARVGGEGNGGIIDARVSQVRDSVVGMAATLRRMARENASLADLVARVPAYAVVKTKQPVGGVPGGVAGFLGAAERRVTEGEPAAVVDRQDGVRVDLPRGWVHVRPSNTEPVVRVIAEAEDREVAGALVALAGG</sequence>
<keyword evidence="4 7" id="KW-0479">Metal-binding</keyword>
<evidence type="ECO:0000256" key="7">
    <source>
        <dbReference type="RuleBase" id="RU004326"/>
    </source>
</evidence>
<dbReference type="Proteomes" id="UP000007881">
    <property type="component" value="Chromosome"/>
</dbReference>
<dbReference type="SUPFAM" id="SSF55957">
    <property type="entry name" value="Phosphoglucomutase, C-terminal domain"/>
    <property type="match status" value="1"/>
</dbReference>
<evidence type="ECO:0000256" key="5">
    <source>
        <dbReference type="ARBA" id="ARBA00022842"/>
    </source>
</evidence>
<dbReference type="Gene3D" id="3.30.310.50">
    <property type="entry name" value="Alpha-D-phosphohexomutase, C-terminal domain"/>
    <property type="match status" value="1"/>
</dbReference>
<dbReference type="Pfam" id="PF02878">
    <property type="entry name" value="PGM_PMM_I"/>
    <property type="match status" value="1"/>
</dbReference>
<dbReference type="InterPro" id="IPR005846">
    <property type="entry name" value="A-D-PHexomutase_a/b/a-III"/>
</dbReference>
<dbReference type="PATRIC" id="fig|1142394.8.peg.2834"/>
<dbReference type="InterPro" id="IPR036900">
    <property type="entry name" value="A-D-PHexomutase_C_sf"/>
</dbReference>
<evidence type="ECO:0000256" key="4">
    <source>
        <dbReference type="ARBA" id="ARBA00022723"/>
    </source>
</evidence>
<evidence type="ECO:0000256" key="6">
    <source>
        <dbReference type="ARBA" id="ARBA00023235"/>
    </source>
</evidence>
<dbReference type="InterPro" id="IPR016055">
    <property type="entry name" value="A-D-PHexomutase_a/b/a-I/II/III"/>
</dbReference>
<dbReference type="OrthoDB" id="9806956at2"/>
<evidence type="ECO:0000256" key="1">
    <source>
        <dbReference type="ARBA" id="ARBA00001946"/>
    </source>
</evidence>
<name>I0II09_PHYMF</name>
<keyword evidence="6 12" id="KW-0413">Isomerase</keyword>
<feature type="domain" description="Alpha-D-phosphohexomutase alpha/beta/alpha" evidence="9">
    <location>
        <begin position="16"/>
        <end position="145"/>
    </location>
</feature>
<dbReference type="InterPro" id="IPR005843">
    <property type="entry name" value="A-D-PHexomutase_C"/>
</dbReference>
<dbReference type="EC" id="5.4.2.2" evidence="12"/>
<dbReference type="GO" id="GO:0008966">
    <property type="term" value="F:phosphoglucosamine mutase activity"/>
    <property type="evidence" value="ECO:0007669"/>
    <property type="project" value="TreeGrafter"/>
</dbReference>
<dbReference type="KEGG" id="phm:PSMK_27380"/>
<comment type="similarity">
    <text evidence="2 7">Belongs to the phosphohexose mutase family.</text>
</comment>
<keyword evidence="5 7" id="KW-0460">Magnesium</keyword>
<dbReference type="InterPro" id="IPR005841">
    <property type="entry name" value="Alpha-D-phosphohexomutase_SF"/>
</dbReference>
<reference evidence="12 13" key="1">
    <citation type="submission" date="2012-02" db="EMBL/GenBank/DDBJ databases">
        <title>Complete genome sequence of Phycisphaera mikurensis NBRC 102666.</title>
        <authorList>
            <person name="Ankai A."/>
            <person name="Hosoyama A."/>
            <person name="Terui Y."/>
            <person name="Sekine M."/>
            <person name="Fukai R."/>
            <person name="Kato Y."/>
            <person name="Nakamura S."/>
            <person name="Yamada-Narita S."/>
            <person name="Kawakoshi A."/>
            <person name="Fukunaga Y."/>
            <person name="Yamazaki S."/>
            <person name="Fujita N."/>
        </authorList>
    </citation>
    <scope>NUCLEOTIDE SEQUENCE [LARGE SCALE GENOMIC DNA]</scope>
    <source>
        <strain evidence="13">NBRC 102666 / KCTC 22515 / FYK2301M01</strain>
    </source>
</reference>
<dbReference type="PRINTS" id="PR00509">
    <property type="entry name" value="PGMPMM"/>
</dbReference>
<dbReference type="GO" id="GO:0004614">
    <property type="term" value="F:phosphoglucomutase activity"/>
    <property type="evidence" value="ECO:0007669"/>
    <property type="project" value="UniProtKB-EC"/>
</dbReference>
<dbReference type="EC" id="5.4.2.8" evidence="12"/>
<feature type="domain" description="Alpha-D-phosphohexomutase alpha/beta/alpha" evidence="11">
    <location>
        <begin position="277"/>
        <end position="379"/>
    </location>
</feature>
<dbReference type="PANTHER" id="PTHR42946:SF1">
    <property type="entry name" value="PHOSPHOGLUCOMUTASE (ALPHA-D-GLUCOSE-1,6-BISPHOSPHATE-DEPENDENT)"/>
    <property type="match status" value="1"/>
</dbReference>
<dbReference type="HOGENOM" id="CLU_016950_7_1_0"/>
<dbReference type="GO" id="GO:0004615">
    <property type="term" value="F:phosphomannomutase activity"/>
    <property type="evidence" value="ECO:0007669"/>
    <property type="project" value="UniProtKB-EC"/>
</dbReference>
<dbReference type="InterPro" id="IPR050060">
    <property type="entry name" value="Phosphoglucosamine_mutase"/>
</dbReference>
<dbReference type="SUPFAM" id="SSF53738">
    <property type="entry name" value="Phosphoglucomutase, first 3 domains"/>
    <property type="match status" value="3"/>
</dbReference>
<dbReference type="Pfam" id="PF02880">
    <property type="entry name" value="PGM_PMM_III"/>
    <property type="match status" value="1"/>
</dbReference>
<dbReference type="PROSITE" id="PS00710">
    <property type="entry name" value="PGM_PMM"/>
    <property type="match status" value="1"/>
</dbReference>
<dbReference type="AlphaFoldDB" id="I0II09"/>
<evidence type="ECO:0000259" key="11">
    <source>
        <dbReference type="Pfam" id="PF02880"/>
    </source>
</evidence>
<dbReference type="InterPro" id="IPR005844">
    <property type="entry name" value="A-D-PHexomutase_a/b/a-I"/>
</dbReference>
<dbReference type="GO" id="GO:0009252">
    <property type="term" value="P:peptidoglycan biosynthetic process"/>
    <property type="evidence" value="ECO:0007669"/>
    <property type="project" value="TreeGrafter"/>
</dbReference>
<evidence type="ECO:0000256" key="2">
    <source>
        <dbReference type="ARBA" id="ARBA00010231"/>
    </source>
</evidence>
<dbReference type="RefSeq" id="WP_014438107.1">
    <property type="nucleotide sequence ID" value="NC_017080.1"/>
</dbReference>
<evidence type="ECO:0000259" key="9">
    <source>
        <dbReference type="Pfam" id="PF02878"/>
    </source>
</evidence>
<dbReference type="InterPro" id="IPR016066">
    <property type="entry name" value="A-D-PHexomutase_CS"/>
</dbReference>
<protein>
    <submittedName>
        <fullName evidence="12">Putative phosphoglucomutase/phosphomannomutase</fullName>
        <ecNumber evidence="12">5.4.2.2</ecNumber>
        <ecNumber evidence="12">5.4.2.8</ecNumber>
    </submittedName>
</protein>
<dbReference type="Gene3D" id="3.40.120.10">
    <property type="entry name" value="Alpha-D-Glucose-1,6-Bisphosphate, subunit A, domain 3"/>
    <property type="match status" value="3"/>
</dbReference>
<dbReference type="eggNOG" id="COG1109">
    <property type="taxonomic scope" value="Bacteria"/>
</dbReference>
<dbReference type="EMBL" id="AP012338">
    <property type="protein sequence ID" value="BAM04897.1"/>
    <property type="molecule type" value="Genomic_DNA"/>
</dbReference>
<dbReference type="Pfam" id="PF02879">
    <property type="entry name" value="PGM_PMM_II"/>
    <property type="match status" value="1"/>
</dbReference>
<feature type="domain" description="Alpha-D-phosphohexomutase alpha/beta/alpha" evidence="10">
    <location>
        <begin position="167"/>
        <end position="268"/>
    </location>
</feature>
<accession>I0II09</accession>
<gene>
    <name evidence="12" type="ordered locus">PSMK_27380</name>
</gene>
<comment type="cofactor">
    <cofactor evidence="1">
        <name>Mg(2+)</name>
        <dbReference type="ChEBI" id="CHEBI:18420"/>
    </cofactor>
</comment>
<feature type="domain" description="Alpha-D-phosphohexomutase C-terminal" evidence="8">
    <location>
        <begin position="414"/>
        <end position="458"/>
    </location>
</feature>
<dbReference type="Pfam" id="PF00408">
    <property type="entry name" value="PGM_PMM_IV"/>
    <property type="match status" value="1"/>
</dbReference>
<dbReference type="GO" id="GO:0006048">
    <property type="term" value="P:UDP-N-acetylglucosamine biosynthetic process"/>
    <property type="evidence" value="ECO:0007669"/>
    <property type="project" value="TreeGrafter"/>
</dbReference>
<organism evidence="12 13">
    <name type="scientific">Phycisphaera mikurensis (strain NBRC 102666 / KCTC 22515 / FYK2301M01)</name>
    <dbReference type="NCBI Taxonomy" id="1142394"/>
    <lineage>
        <taxon>Bacteria</taxon>
        <taxon>Pseudomonadati</taxon>
        <taxon>Planctomycetota</taxon>
        <taxon>Phycisphaerae</taxon>
        <taxon>Phycisphaerales</taxon>
        <taxon>Phycisphaeraceae</taxon>
        <taxon>Phycisphaera</taxon>
    </lineage>
</organism>
<dbReference type="PANTHER" id="PTHR42946">
    <property type="entry name" value="PHOSPHOHEXOSE MUTASE"/>
    <property type="match status" value="1"/>
</dbReference>
<evidence type="ECO:0000313" key="13">
    <source>
        <dbReference type="Proteomes" id="UP000007881"/>
    </source>
</evidence>
<evidence type="ECO:0000256" key="3">
    <source>
        <dbReference type="ARBA" id="ARBA00022553"/>
    </source>
</evidence>
<keyword evidence="3" id="KW-0597">Phosphoprotein</keyword>
<keyword evidence="13" id="KW-1185">Reference proteome</keyword>
<dbReference type="GO" id="GO:0005975">
    <property type="term" value="P:carbohydrate metabolic process"/>
    <property type="evidence" value="ECO:0007669"/>
    <property type="project" value="InterPro"/>
</dbReference>
<evidence type="ECO:0000259" key="10">
    <source>
        <dbReference type="Pfam" id="PF02879"/>
    </source>
</evidence>
<evidence type="ECO:0000313" key="12">
    <source>
        <dbReference type="EMBL" id="BAM04897.1"/>
    </source>
</evidence>
<evidence type="ECO:0000259" key="8">
    <source>
        <dbReference type="Pfam" id="PF00408"/>
    </source>
</evidence>
<dbReference type="GO" id="GO:0000287">
    <property type="term" value="F:magnesium ion binding"/>
    <property type="evidence" value="ECO:0007669"/>
    <property type="project" value="InterPro"/>
</dbReference>
<dbReference type="GO" id="GO:0005829">
    <property type="term" value="C:cytosol"/>
    <property type="evidence" value="ECO:0007669"/>
    <property type="project" value="TreeGrafter"/>
</dbReference>
<proteinExistence type="inferred from homology"/>
<dbReference type="STRING" id="1142394.PSMK_27380"/>
<dbReference type="InterPro" id="IPR005845">
    <property type="entry name" value="A-D-PHexomutase_a/b/a-II"/>
</dbReference>